<dbReference type="Pfam" id="PF04830">
    <property type="entry name" value="DUF637"/>
    <property type="match status" value="1"/>
</dbReference>
<comment type="caution">
    <text evidence="2">The sequence shown here is derived from an EMBL/GenBank/DDBJ whole genome shotgun (WGS) entry which is preliminary data.</text>
</comment>
<reference evidence="2 3" key="1">
    <citation type="submission" date="2018-08" db="EMBL/GenBank/DDBJ databases">
        <title>Recombination of ecologically and evolutionarily significant loci maintains genetic cohesion in the Pseudomonas syringae species complex.</title>
        <authorList>
            <person name="Dillon M."/>
            <person name="Thakur S."/>
            <person name="Almeida R.N.D."/>
            <person name="Weir B.S."/>
            <person name="Guttman D.S."/>
        </authorList>
    </citation>
    <scope>NUCLEOTIDE SEQUENCE [LARGE SCALE GENOMIC DNA]</scope>
    <source>
        <strain evidence="2 3">88_10</strain>
    </source>
</reference>
<organism evidence="2 3">
    <name type="scientific">Pseudomonas syringae pv. maculicola</name>
    <dbReference type="NCBI Taxonomy" id="59511"/>
    <lineage>
        <taxon>Bacteria</taxon>
        <taxon>Pseudomonadati</taxon>
        <taxon>Pseudomonadota</taxon>
        <taxon>Gammaproteobacteria</taxon>
        <taxon>Pseudomonadales</taxon>
        <taxon>Pseudomonadaceae</taxon>
        <taxon>Pseudomonas</taxon>
    </lineage>
</organism>
<evidence type="ECO:0000313" key="3">
    <source>
        <dbReference type="Proteomes" id="UP000282378"/>
    </source>
</evidence>
<accession>A0A3M2X074</accession>
<evidence type="ECO:0000313" key="2">
    <source>
        <dbReference type="EMBL" id="RML57180.1"/>
    </source>
</evidence>
<dbReference type="Proteomes" id="UP000282378">
    <property type="component" value="Unassembled WGS sequence"/>
</dbReference>
<protein>
    <recommendedName>
        <fullName evidence="1">DUF637 domain-containing protein</fullName>
    </recommendedName>
</protein>
<dbReference type="AlphaFoldDB" id="A0A3M2X074"/>
<name>A0A3M2X074_PSEYM</name>
<proteinExistence type="predicted"/>
<feature type="domain" description="DUF637" evidence="1">
    <location>
        <begin position="39"/>
        <end position="140"/>
    </location>
</feature>
<dbReference type="EMBL" id="RBNL01003153">
    <property type="protein sequence ID" value="RML57180.1"/>
    <property type="molecule type" value="Genomic_DNA"/>
</dbReference>
<dbReference type="InterPro" id="IPR006915">
    <property type="entry name" value="DUF637_hemagglutn_put"/>
</dbReference>
<gene>
    <name evidence="2" type="ORF">APX70_200283</name>
</gene>
<sequence length="632" mass="66236">MTAGALNYADSTWFQGASPANGNGAKVITGGPVQNPGYSSEWLSWQKAQDAVVRSGTHAVIESGISTAINGGSLKDNLGSALVSQGFDLAAAVGNKNLGDFADYMDLSPGSAEKIFLHAMLGGALSAARGGDFKTGAIAAGAAEGLTGVATDNLGKYLDTRFVTDDQFRVATAQIVGIAAGSLVNGDPNEAAWVAGNVERYNEQLHPRAVELIKKEAPQFAADTNISPAEAEQRLAQAAVYYTDKNWNGVMTENGTVPDATTLKYLGNALAPMAGQYAASTSSDVPTTQAERAYNPAETSTLLDQFAETNPARYTDTSINSINFQGVYTGDLTYDYARFYDRNIAVSYDLGNTVSGGLSGTWQGTKAAISNTVSSAWSLLSSPVQSSEQLANGVMSLTKNPLASAWNSLESSQSEEGLATAFQMQGNNEAAAAIRNQGNVEFGLNLVPVERVVSLGKWGAVAKGGDEFGFAGKSTEELFDTPPIKPIPVPGDSDFVGPKAQSPSKIAASWQGSDPYFGVDVYSDVKLREGDLVVGAAPGQSPYYTTIQGFKTTDGTAAGYYDGLQIAPNTTNPAYPKYRKGVTVYRLSSDADAASGVALANPNLGTGNVDQIFVPNFENILVPLYSIPFKSK</sequence>
<evidence type="ECO:0000259" key="1">
    <source>
        <dbReference type="Pfam" id="PF04830"/>
    </source>
</evidence>